<dbReference type="Pfam" id="PF00069">
    <property type="entry name" value="Pkinase"/>
    <property type="match status" value="1"/>
</dbReference>
<dbReference type="PROSITE" id="PS00108">
    <property type="entry name" value="PROTEIN_KINASE_ST"/>
    <property type="match status" value="1"/>
</dbReference>
<dbReference type="HOGENOM" id="CLU_302680_0_0_1"/>
<dbReference type="GO" id="GO:0005634">
    <property type="term" value="C:nucleus"/>
    <property type="evidence" value="ECO:0007669"/>
    <property type="project" value="TreeGrafter"/>
</dbReference>
<dbReference type="SMART" id="SM00220">
    <property type="entry name" value="S_TKc"/>
    <property type="match status" value="1"/>
</dbReference>
<dbReference type="STRING" id="1220924.W2RRU1"/>
<proteinExistence type="predicted"/>
<feature type="region of interest" description="Disordered" evidence="1">
    <location>
        <begin position="377"/>
        <end position="397"/>
    </location>
</feature>
<evidence type="ECO:0000256" key="1">
    <source>
        <dbReference type="SAM" id="MobiDB-lite"/>
    </source>
</evidence>
<dbReference type="eggNOG" id="KOG4177">
    <property type="taxonomic scope" value="Eukaryota"/>
</dbReference>
<dbReference type="GO" id="GO:0005524">
    <property type="term" value="F:ATP binding"/>
    <property type="evidence" value="ECO:0007669"/>
    <property type="project" value="InterPro"/>
</dbReference>
<dbReference type="InterPro" id="IPR008271">
    <property type="entry name" value="Ser/Thr_kinase_AS"/>
</dbReference>
<evidence type="ECO:0000313" key="3">
    <source>
        <dbReference type="EMBL" id="ETN39241.1"/>
    </source>
</evidence>
<sequence>MPSLFRGPEINRRAQVELRKSLDTVASIPRDQRHGKFYHPNDVNQILTAGSVGELFKSFDWYKRKHANDLRNDMHLIICILISIGNFDWATFGSCFFQNSIAKPSEAIFTDADLPVSRDKFRAAAPFVEYFLDQQYAFKPVMITRGPHVKYTASHRLPILEKGPGISGSQGTVRRVEIQKHYLWYSQASTNAGPAIMAMKCIRARNDADARNEREVLERFRCSSSRNERIMQCFATFMHGEDLIIISPWAAGRDLSFFLVRPWEIFHNYEERSHRFSPYNLFLEAMELAVALRFLHNGLYHQGRPLLCAHLDLKPDNILVDISRSEVSQPVGKWMISDFGLSRVEEAVEGSQVVTTTDDEQRNSRAPGNMLREMSFQRPTRKEGAFQPPETRHDQARVSTRRDVWSYGCILATVMAFAIGGPAHVGRLRKRRAEGADDLFYHRVGTRIYLKPGVINWLREQPESCDEIHRPWIQACATLVPQLLNVDVIERPEMDKAVNGVRHVVDLAEAVQNDGRVWDFETHQSSRPTAMRSSTLGAPTIPDMSGASSDSEEAPRSPVRTQRVRSRTSSGNLWRSPLSVSSNTDASLTFALLVSPESGCVAAKLDPQGQCAMLWGPSQIRLYLVGPLIDLQWQERPTRSLTTFEEWQQHAISFGERTYCYSAALAGPWIAFIEYGQNRSPVLIIHKREANLDAKSEEKQRFALTELPPDTNLVVSSDGVVAIRFRRSIRFYRHDRLQWQLSLQGDFFNSMQFTGDGKHFCLWESQKDNHYWTIWRLDGSNRQMPTKVGGRPLVHERANSAIPKKGKILLLPFTANPRFVACDGRQFLYLVKADGEPQVHQMRQTDQAAAGVVLLGDAQFVLIRHPEEADPSFWKCPLEYVDRPDYRPTPTPGKLSKDFDPKTAAMGFCNSEENVERPVVLVLLRSGKLIRKSL</sequence>
<dbReference type="VEuPathDB" id="FungiDB:HMPREF1541_05464"/>
<dbReference type="OrthoDB" id="5986190at2759"/>
<accession>W2RRU1</accession>
<dbReference type="GO" id="GO:0044773">
    <property type="term" value="P:mitotic DNA damage checkpoint signaling"/>
    <property type="evidence" value="ECO:0007669"/>
    <property type="project" value="TreeGrafter"/>
</dbReference>
<dbReference type="PANTHER" id="PTHR44167:SF24">
    <property type="entry name" value="SERINE_THREONINE-PROTEIN KINASE CHK2"/>
    <property type="match status" value="1"/>
</dbReference>
<evidence type="ECO:0000313" key="4">
    <source>
        <dbReference type="Proteomes" id="UP000030752"/>
    </source>
</evidence>
<reference evidence="3 4" key="1">
    <citation type="submission" date="2013-03" db="EMBL/GenBank/DDBJ databases">
        <title>The Genome Sequence of Phialophora europaea CBS 101466.</title>
        <authorList>
            <consortium name="The Broad Institute Genomics Platform"/>
            <person name="Cuomo C."/>
            <person name="de Hoog S."/>
            <person name="Gorbushina A."/>
            <person name="Walker B."/>
            <person name="Young S.K."/>
            <person name="Zeng Q."/>
            <person name="Gargeya S."/>
            <person name="Fitzgerald M."/>
            <person name="Haas B."/>
            <person name="Abouelleil A."/>
            <person name="Allen A.W."/>
            <person name="Alvarado L."/>
            <person name="Arachchi H.M."/>
            <person name="Berlin A.M."/>
            <person name="Chapman S.B."/>
            <person name="Gainer-Dewar J."/>
            <person name="Goldberg J."/>
            <person name="Griggs A."/>
            <person name="Gujja S."/>
            <person name="Hansen M."/>
            <person name="Howarth C."/>
            <person name="Imamovic A."/>
            <person name="Ireland A."/>
            <person name="Larimer J."/>
            <person name="McCowan C."/>
            <person name="Murphy C."/>
            <person name="Pearson M."/>
            <person name="Poon T.W."/>
            <person name="Priest M."/>
            <person name="Roberts A."/>
            <person name="Saif S."/>
            <person name="Shea T."/>
            <person name="Sisk P."/>
            <person name="Sykes S."/>
            <person name="Wortman J."/>
            <person name="Nusbaum C."/>
            <person name="Birren B."/>
        </authorList>
    </citation>
    <scope>NUCLEOTIDE SEQUENCE [LARGE SCALE GENOMIC DNA]</scope>
    <source>
        <strain evidence="3 4">CBS 101466</strain>
    </source>
</reference>
<dbReference type="Proteomes" id="UP000030752">
    <property type="component" value="Unassembled WGS sequence"/>
</dbReference>
<dbReference type="GO" id="GO:0004674">
    <property type="term" value="F:protein serine/threonine kinase activity"/>
    <property type="evidence" value="ECO:0007669"/>
    <property type="project" value="TreeGrafter"/>
</dbReference>
<dbReference type="GeneID" id="19972803"/>
<evidence type="ECO:0000259" key="2">
    <source>
        <dbReference type="PROSITE" id="PS50011"/>
    </source>
</evidence>
<dbReference type="InterPro" id="IPR011009">
    <property type="entry name" value="Kinase-like_dom_sf"/>
</dbReference>
<feature type="compositionally biased region" description="Polar residues" evidence="1">
    <location>
        <begin position="525"/>
        <end position="537"/>
    </location>
</feature>
<dbReference type="InterPro" id="IPR000719">
    <property type="entry name" value="Prot_kinase_dom"/>
</dbReference>
<protein>
    <recommendedName>
        <fullName evidence="2">Protein kinase domain-containing protein</fullName>
    </recommendedName>
</protein>
<dbReference type="InParanoid" id="W2RRU1"/>
<dbReference type="RefSeq" id="XP_008718026.1">
    <property type="nucleotide sequence ID" value="XM_008719804.1"/>
</dbReference>
<keyword evidence="4" id="KW-1185">Reference proteome</keyword>
<organism evidence="3 4">
    <name type="scientific">Cyphellophora europaea (strain CBS 101466)</name>
    <name type="common">Phialophora europaea</name>
    <dbReference type="NCBI Taxonomy" id="1220924"/>
    <lineage>
        <taxon>Eukaryota</taxon>
        <taxon>Fungi</taxon>
        <taxon>Dikarya</taxon>
        <taxon>Ascomycota</taxon>
        <taxon>Pezizomycotina</taxon>
        <taxon>Eurotiomycetes</taxon>
        <taxon>Chaetothyriomycetidae</taxon>
        <taxon>Chaetothyriales</taxon>
        <taxon>Cyphellophoraceae</taxon>
        <taxon>Cyphellophora</taxon>
    </lineage>
</organism>
<feature type="compositionally biased region" description="Basic and acidic residues" evidence="1">
    <location>
        <begin position="380"/>
        <end position="397"/>
    </location>
</feature>
<gene>
    <name evidence="3" type="ORF">HMPREF1541_05464</name>
</gene>
<dbReference type="EMBL" id="KB822721">
    <property type="protein sequence ID" value="ETN39241.1"/>
    <property type="molecule type" value="Genomic_DNA"/>
</dbReference>
<dbReference type="AlphaFoldDB" id="W2RRU1"/>
<feature type="region of interest" description="Disordered" evidence="1">
    <location>
        <begin position="522"/>
        <end position="572"/>
    </location>
</feature>
<feature type="domain" description="Protein kinase" evidence="2">
    <location>
        <begin position="159"/>
        <end position="506"/>
    </location>
</feature>
<name>W2RRU1_CYPE1</name>
<dbReference type="SUPFAM" id="SSF56112">
    <property type="entry name" value="Protein kinase-like (PK-like)"/>
    <property type="match status" value="1"/>
</dbReference>
<dbReference type="GO" id="GO:0005737">
    <property type="term" value="C:cytoplasm"/>
    <property type="evidence" value="ECO:0007669"/>
    <property type="project" value="TreeGrafter"/>
</dbReference>
<dbReference type="Gene3D" id="1.10.510.10">
    <property type="entry name" value="Transferase(Phosphotransferase) domain 1"/>
    <property type="match status" value="1"/>
</dbReference>
<dbReference type="PANTHER" id="PTHR44167">
    <property type="entry name" value="OVARIAN-SPECIFIC SERINE/THREONINE-PROTEIN KINASE LOK-RELATED"/>
    <property type="match status" value="1"/>
</dbReference>
<dbReference type="PROSITE" id="PS50011">
    <property type="entry name" value="PROTEIN_KINASE_DOM"/>
    <property type="match status" value="1"/>
</dbReference>